<feature type="site" description="Transition state stabilizer" evidence="8">
    <location>
        <position position="135"/>
    </location>
</feature>
<feature type="binding site" evidence="8">
    <location>
        <position position="10"/>
    </location>
    <ligand>
        <name>a divalent metal cation</name>
        <dbReference type="ChEBI" id="CHEBI:60240"/>
    </ligand>
</feature>
<dbReference type="Proteomes" id="UP000287224">
    <property type="component" value="Unassembled WGS sequence"/>
</dbReference>
<comment type="caution">
    <text evidence="8">Lacks conserved residue(s) required for the propagation of feature annotation.</text>
</comment>
<sequence length="159" mass="17192">MTIRIGSGYDVHAFTEGRPLVLGGVTIPHDYGLAGHSDADAVIHAIVDALLGAAALGDIGQHFPSKDPRWKDQPSTVFLTYTVDLLRQHHWTIGNVDATIVAEQPRLSPHVQAMREHLAQHLQLSIDQISVKSKTTDGLGFAGRREGIACYAVALLEQA</sequence>
<dbReference type="Pfam" id="PF02542">
    <property type="entry name" value="YgbB"/>
    <property type="match status" value="1"/>
</dbReference>
<dbReference type="AlphaFoldDB" id="A0A401ZH26"/>
<feature type="binding site" evidence="8">
    <location>
        <begin position="58"/>
        <end position="60"/>
    </location>
    <ligand>
        <name>4-CDP-2-C-methyl-D-erythritol 2-phosphate</name>
        <dbReference type="ChEBI" id="CHEBI:57919"/>
    </ligand>
</feature>
<dbReference type="SUPFAM" id="SSF69765">
    <property type="entry name" value="IpsF-like"/>
    <property type="match status" value="1"/>
</dbReference>
<evidence type="ECO:0000313" key="11">
    <source>
        <dbReference type="EMBL" id="GCE06190.1"/>
    </source>
</evidence>
<accession>A0A401ZH26</accession>
<evidence type="ECO:0000259" key="10">
    <source>
        <dbReference type="Pfam" id="PF02542"/>
    </source>
</evidence>
<dbReference type="PANTHER" id="PTHR43181">
    <property type="entry name" value="2-C-METHYL-D-ERYTHRITOL 2,4-CYCLODIPHOSPHATE SYNTHASE, CHLOROPLASTIC"/>
    <property type="match status" value="1"/>
</dbReference>
<evidence type="ECO:0000256" key="7">
    <source>
        <dbReference type="ARBA" id="ARBA00023239"/>
    </source>
</evidence>
<evidence type="ECO:0000256" key="1">
    <source>
        <dbReference type="ARBA" id="ARBA00000200"/>
    </source>
</evidence>
<feature type="domain" description="2-C-methyl-D-erythritol 2,4-cyclodiphosphate synthase" evidence="10">
    <location>
        <begin position="3"/>
        <end position="156"/>
    </location>
</feature>
<reference evidence="12" key="1">
    <citation type="submission" date="2018-12" db="EMBL/GenBank/DDBJ databases">
        <title>Tengunoibacter tsumagoiensis gen. nov., sp. nov., Dictyobacter kobayashii sp. nov., D. alpinus sp. nov., and D. joshuensis sp. nov. and description of Dictyobacteraceae fam. nov. within the order Ktedonobacterales isolated from Tengu-no-mugimeshi.</title>
        <authorList>
            <person name="Wang C.M."/>
            <person name="Zheng Y."/>
            <person name="Sakai Y."/>
            <person name="Toyoda A."/>
            <person name="Minakuchi Y."/>
            <person name="Abe K."/>
            <person name="Yokota A."/>
            <person name="Yabe S."/>
        </authorList>
    </citation>
    <scope>NUCLEOTIDE SEQUENCE [LARGE SCALE GENOMIC DNA]</scope>
    <source>
        <strain evidence="12">S-27</strain>
    </source>
</reference>
<feature type="binding site" evidence="8">
    <location>
        <position position="12"/>
    </location>
    <ligand>
        <name>a divalent metal cation</name>
        <dbReference type="ChEBI" id="CHEBI:60240"/>
    </ligand>
</feature>
<evidence type="ECO:0000313" key="12">
    <source>
        <dbReference type="Proteomes" id="UP000287224"/>
    </source>
</evidence>
<feature type="binding site" evidence="8">
    <location>
        <begin position="36"/>
        <end position="37"/>
    </location>
    <ligand>
        <name>4-CDP-2-C-methyl-D-erythritol 2-phosphate</name>
        <dbReference type="ChEBI" id="CHEBI:57919"/>
    </ligand>
</feature>
<dbReference type="UniPathway" id="UPA00056">
    <property type="reaction ID" value="UER00095"/>
</dbReference>
<evidence type="ECO:0000256" key="5">
    <source>
        <dbReference type="ARBA" id="ARBA00022723"/>
    </source>
</evidence>
<evidence type="ECO:0000256" key="4">
    <source>
        <dbReference type="ARBA" id="ARBA00012579"/>
    </source>
</evidence>
<name>A0A401ZH26_9CHLR</name>
<keyword evidence="5 8" id="KW-0479">Metal-binding</keyword>
<dbReference type="Gene3D" id="3.30.1330.50">
    <property type="entry name" value="2-C-methyl-D-erythritol 2,4-cyclodiphosphate synthase"/>
    <property type="match status" value="1"/>
</dbReference>
<comment type="cofactor">
    <cofactor evidence="8">
        <name>a divalent metal cation</name>
        <dbReference type="ChEBI" id="CHEBI:60240"/>
    </cofactor>
    <text evidence="8">Binds 1 divalent metal cation per subunit.</text>
</comment>
<comment type="caution">
    <text evidence="11">The sequence shown here is derived from an EMBL/GenBank/DDBJ whole genome shotgun (WGS) entry which is preliminary data.</text>
</comment>
<dbReference type="GO" id="GO:0019288">
    <property type="term" value="P:isopentenyl diphosphate biosynthetic process, methylerythritol 4-phosphate pathway"/>
    <property type="evidence" value="ECO:0007669"/>
    <property type="project" value="UniProtKB-UniRule"/>
</dbReference>
<dbReference type="GO" id="GO:0016114">
    <property type="term" value="P:terpenoid biosynthetic process"/>
    <property type="evidence" value="ECO:0007669"/>
    <property type="project" value="InterPro"/>
</dbReference>
<dbReference type="EMBL" id="BIFQ01000001">
    <property type="protein sequence ID" value="GCE06190.1"/>
    <property type="molecule type" value="Genomic_DNA"/>
</dbReference>
<dbReference type="InterPro" id="IPR003526">
    <property type="entry name" value="MECDP_synthase"/>
</dbReference>
<protein>
    <recommendedName>
        <fullName evidence="4 8">2-C-methyl-D-erythritol 2,4-cyclodiphosphate synthase</fullName>
        <shortName evidence="8">MECDP-synthase</shortName>
        <shortName evidence="8">MECPP-synthase</shortName>
        <shortName evidence="8">MECPS</shortName>
        <ecNumber evidence="4 8">4.6.1.12</ecNumber>
    </recommendedName>
</protein>
<dbReference type="GO" id="GO:0008685">
    <property type="term" value="F:2-C-methyl-D-erythritol 2,4-cyclodiphosphate synthase activity"/>
    <property type="evidence" value="ECO:0007669"/>
    <property type="project" value="UniProtKB-UniRule"/>
</dbReference>
<dbReference type="HAMAP" id="MF_00107">
    <property type="entry name" value="IspF"/>
    <property type="match status" value="1"/>
</dbReference>
<comment type="subunit">
    <text evidence="8">Homotrimer.</text>
</comment>
<gene>
    <name evidence="11" type="primary">ispF_3</name>
    <name evidence="8" type="synonym">ispF</name>
    <name evidence="11" type="ORF">KDAU_35190</name>
</gene>
<feature type="binding site" evidence="8">
    <location>
        <position position="44"/>
    </location>
    <ligand>
        <name>a divalent metal cation</name>
        <dbReference type="ChEBI" id="CHEBI:60240"/>
    </ligand>
</feature>
<feature type="binding site" evidence="8">
    <location>
        <position position="141"/>
    </location>
    <ligand>
        <name>4-CDP-2-C-methyl-D-erythritol 2-phosphate</name>
        <dbReference type="ChEBI" id="CHEBI:57919"/>
    </ligand>
</feature>
<dbReference type="PANTHER" id="PTHR43181:SF1">
    <property type="entry name" value="2-C-METHYL-D-ERYTHRITOL 2,4-CYCLODIPHOSPHATE SYNTHASE, CHLOROPLASTIC"/>
    <property type="match status" value="1"/>
</dbReference>
<organism evidence="11 12">
    <name type="scientific">Dictyobacter aurantiacus</name>
    <dbReference type="NCBI Taxonomy" id="1936993"/>
    <lineage>
        <taxon>Bacteria</taxon>
        <taxon>Bacillati</taxon>
        <taxon>Chloroflexota</taxon>
        <taxon>Ktedonobacteria</taxon>
        <taxon>Ktedonobacterales</taxon>
        <taxon>Dictyobacteraceae</taxon>
        <taxon>Dictyobacter</taxon>
    </lineage>
</organism>
<dbReference type="NCBIfam" id="TIGR00151">
    <property type="entry name" value="ispF"/>
    <property type="match status" value="1"/>
</dbReference>
<dbReference type="GO" id="GO:0046872">
    <property type="term" value="F:metal ion binding"/>
    <property type="evidence" value="ECO:0007669"/>
    <property type="project" value="UniProtKB-KW"/>
</dbReference>
<comment type="catalytic activity">
    <reaction evidence="1 8 9">
        <text>4-CDP-2-C-methyl-D-erythritol 2-phosphate = 2-C-methyl-D-erythritol 2,4-cyclic diphosphate + CMP</text>
        <dbReference type="Rhea" id="RHEA:23864"/>
        <dbReference type="ChEBI" id="CHEBI:57919"/>
        <dbReference type="ChEBI" id="CHEBI:58483"/>
        <dbReference type="ChEBI" id="CHEBI:60377"/>
        <dbReference type="EC" id="4.6.1.12"/>
    </reaction>
</comment>
<dbReference type="FunFam" id="3.30.1330.50:FF:000001">
    <property type="entry name" value="2-C-methyl-D-erythritol 2,4-cyclodiphosphate synthase"/>
    <property type="match status" value="1"/>
</dbReference>
<keyword evidence="6 8" id="KW-0414">Isoprene biosynthesis</keyword>
<evidence type="ECO:0000256" key="9">
    <source>
        <dbReference type="RuleBase" id="RU004395"/>
    </source>
</evidence>
<evidence type="ECO:0000256" key="8">
    <source>
        <dbReference type="HAMAP-Rule" id="MF_00107"/>
    </source>
</evidence>
<dbReference type="PROSITE" id="PS01350">
    <property type="entry name" value="ISPF"/>
    <property type="match status" value="1"/>
</dbReference>
<dbReference type="CDD" id="cd00554">
    <property type="entry name" value="MECDP_synthase"/>
    <property type="match status" value="1"/>
</dbReference>
<dbReference type="InterPro" id="IPR020555">
    <property type="entry name" value="MECDP_synthase_CS"/>
</dbReference>
<evidence type="ECO:0000256" key="2">
    <source>
        <dbReference type="ARBA" id="ARBA00004709"/>
    </source>
</evidence>
<evidence type="ECO:0000256" key="3">
    <source>
        <dbReference type="ARBA" id="ARBA00008480"/>
    </source>
</evidence>
<comment type="function">
    <text evidence="8">Involved in the biosynthesis of isopentenyl diphosphate (IPP) and dimethylallyl diphosphate (DMAPP), two major building blocks of isoprenoid compounds. Catalyzes the conversion of 4-diphosphocytidyl-2-C-methyl-D-erythritol 2-phosphate (CDP-ME2P) to 2-C-methyl-D-erythritol 2,4-cyclodiphosphate (ME-CPP) with a corresponding release of cytidine 5-monophosphate (CMP).</text>
</comment>
<feature type="site" description="Transition state stabilizer" evidence="8">
    <location>
        <position position="36"/>
    </location>
</feature>
<feature type="binding site" evidence="8">
    <location>
        <begin position="10"/>
        <end position="12"/>
    </location>
    <ligand>
        <name>4-CDP-2-C-methyl-D-erythritol 2-phosphate</name>
        <dbReference type="ChEBI" id="CHEBI:57919"/>
    </ligand>
</feature>
<comment type="similarity">
    <text evidence="3 8 9">Belongs to the IspF family.</text>
</comment>
<keyword evidence="12" id="KW-1185">Reference proteome</keyword>
<keyword evidence="7 8" id="KW-0456">Lyase</keyword>
<feature type="binding site" evidence="8">
    <location>
        <position position="144"/>
    </location>
    <ligand>
        <name>4-CDP-2-C-methyl-D-erythritol 2-phosphate</name>
        <dbReference type="ChEBI" id="CHEBI:57919"/>
    </ligand>
</feature>
<proteinExistence type="inferred from homology"/>
<dbReference type="InterPro" id="IPR036571">
    <property type="entry name" value="MECDP_synthase_sf"/>
</dbReference>
<dbReference type="OrthoDB" id="9804336at2"/>
<dbReference type="EC" id="4.6.1.12" evidence="4 8"/>
<evidence type="ECO:0000256" key="6">
    <source>
        <dbReference type="ARBA" id="ARBA00023229"/>
    </source>
</evidence>
<comment type="pathway">
    <text evidence="2 8">Isoprenoid biosynthesis; isopentenyl diphosphate biosynthesis via DXP pathway; isopentenyl diphosphate from 1-deoxy-D-xylulose 5-phosphate: step 4/6.</text>
</comment>